<comment type="caution">
    <text evidence="2">The sequence shown here is derived from an EMBL/GenBank/DDBJ whole genome shotgun (WGS) entry which is preliminary data.</text>
</comment>
<accession>A0ABU3EIX5</accession>
<gene>
    <name evidence="2" type="ORF">RM190_20200</name>
</gene>
<proteinExistence type="predicted"/>
<dbReference type="EMBL" id="JAVRQI010000019">
    <property type="protein sequence ID" value="MDT1064196.1"/>
    <property type="molecule type" value="Genomic_DNA"/>
</dbReference>
<evidence type="ECO:0000256" key="1">
    <source>
        <dbReference type="SAM" id="MobiDB-lite"/>
    </source>
</evidence>
<sequence>MFITLEDETGIANLVVWPKVFKVHRRVVLGAGMISVKGRIQREGDVVHLVAHRLSDLSAELASVGERGAPFPLPHGRGDEFHHGTPAPDPREAASRGLRSRDMYVRDLHLDAIRVKTRDFR</sequence>
<protein>
    <recommendedName>
        <fullName evidence="4">OB domain-containing protein</fullName>
    </recommendedName>
</protein>
<dbReference type="CDD" id="cd04485">
    <property type="entry name" value="DnaE_OBF"/>
    <property type="match status" value="1"/>
</dbReference>
<keyword evidence="3" id="KW-1185">Reference proteome</keyword>
<feature type="compositionally biased region" description="Basic and acidic residues" evidence="1">
    <location>
        <begin position="76"/>
        <end position="98"/>
    </location>
</feature>
<dbReference type="RefSeq" id="WP_311761285.1">
    <property type="nucleotide sequence ID" value="NZ_JAVRQI010000019.1"/>
</dbReference>
<evidence type="ECO:0000313" key="2">
    <source>
        <dbReference type="EMBL" id="MDT1064196.1"/>
    </source>
</evidence>
<evidence type="ECO:0000313" key="3">
    <source>
        <dbReference type="Proteomes" id="UP001251085"/>
    </source>
</evidence>
<reference evidence="3" key="1">
    <citation type="submission" date="2023-07" db="EMBL/GenBank/DDBJ databases">
        <title>Characterization of two Paracoccaceae strains isolated from Phycosphere and proposal of Xinfangfangia lacusdiani sp. nov.</title>
        <authorList>
            <person name="Deng Y."/>
            <person name="Zhang Y.Q."/>
        </authorList>
    </citation>
    <scope>NUCLEOTIDE SEQUENCE [LARGE SCALE GENOMIC DNA]</scope>
    <source>
        <strain evidence="3">CPCC 101403</strain>
    </source>
</reference>
<organism evidence="2 3">
    <name type="scientific">Paracoccus broussonetiae</name>
    <dbReference type="NCBI Taxonomy" id="3075834"/>
    <lineage>
        <taxon>Bacteria</taxon>
        <taxon>Pseudomonadati</taxon>
        <taxon>Pseudomonadota</taxon>
        <taxon>Alphaproteobacteria</taxon>
        <taxon>Rhodobacterales</taxon>
        <taxon>Paracoccaceae</taxon>
        <taxon>Paracoccus</taxon>
    </lineage>
</organism>
<dbReference type="Proteomes" id="UP001251085">
    <property type="component" value="Unassembled WGS sequence"/>
</dbReference>
<feature type="region of interest" description="Disordered" evidence="1">
    <location>
        <begin position="68"/>
        <end position="98"/>
    </location>
</feature>
<evidence type="ECO:0008006" key="4">
    <source>
        <dbReference type="Google" id="ProtNLM"/>
    </source>
</evidence>
<name>A0ABU3EIX5_9RHOB</name>